<sequence length="107" mass="12131">MEDVWTSAGEQTLWSCLANRTQNAFRSVGGKLYLTSHKLSFVAHQFDSNFLGQNWSVEIHEIKSVDLQDLFGGGLRKRLRVELSDGTVELFVVNQLDKVIALLKQHI</sequence>
<evidence type="ECO:0000313" key="2">
    <source>
        <dbReference type="Proteomes" id="UP000602284"/>
    </source>
</evidence>
<protein>
    <recommendedName>
        <fullName evidence="3">GRAM domain-containing protein</fullName>
    </recommendedName>
</protein>
<reference evidence="1 2" key="1">
    <citation type="submission" date="2021-01" db="EMBL/GenBank/DDBJ databases">
        <title>Tumebacillus sp. strain ITR2 16S ribosomal RNA gene Genome sequencing and assembly.</title>
        <authorList>
            <person name="Kang M."/>
        </authorList>
    </citation>
    <scope>NUCLEOTIDE SEQUENCE [LARGE SCALE GENOMIC DNA]</scope>
    <source>
        <strain evidence="1 2">ITR2</strain>
    </source>
</reference>
<dbReference type="Proteomes" id="UP000602284">
    <property type="component" value="Unassembled WGS sequence"/>
</dbReference>
<proteinExistence type="predicted"/>
<comment type="caution">
    <text evidence="1">The sequence shown here is derived from an EMBL/GenBank/DDBJ whole genome shotgun (WGS) entry which is preliminary data.</text>
</comment>
<keyword evidence="2" id="KW-1185">Reference proteome</keyword>
<gene>
    <name evidence="1" type="ORF">JJB07_05215</name>
</gene>
<dbReference type="EMBL" id="JAEQNB010000001">
    <property type="protein sequence ID" value="MBL0386047.1"/>
    <property type="molecule type" value="Genomic_DNA"/>
</dbReference>
<name>A0ABS1J754_9BACL</name>
<dbReference type="RefSeq" id="WP_201631804.1">
    <property type="nucleotide sequence ID" value="NZ_JAEQNB010000001.1"/>
</dbReference>
<evidence type="ECO:0008006" key="3">
    <source>
        <dbReference type="Google" id="ProtNLM"/>
    </source>
</evidence>
<accession>A0ABS1J754</accession>
<organism evidence="1 2">
    <name type="scientific">Tumebacillus amylolyticus</name>
    <dbReference type="NCBI Taxonomy" id="2801339"/>
    <lineage>
        <taxon>Bacteria</taxon>
        <taxon>Bacillati</taxon>
        <taxon>Bacillota</taxon>
        <taxon>Bacilli</taxon>
        <taxon>Bacillales</taxon>
        <taxon>Alicyclobacillaceae</taxon>
        <taxon>Tumebacillus</taxon>
    </lineage>
</organism>
<evidence type="ECO:0000313" key="1">
    <source>
        <dbReference type="EMBL" id="MBL0386047.1"/>
    </source>
</evidence>